<dbReference type="EMBL" id="JAAALK010000082">
    <property type="protein sequence ID" value="KAG8086039.1"/>
    <property type="molecule type" value="Genomic_DNA"/>
</dbReference>
<evidence type="ECO:0000313" key="1">
    <source>
        <dbReference type="EMBL" id="KAG8086039.1"/>
    </source>
</evidence>
<dbReference type="GO" id="GO:0003714">
    <property type="term" value="F:transcription corepressor activity"/>
    <property type="evidence" value="ECO:0007669"/>
    <property type="project" value="TreeGrafter"/>
</dbReference>
<dbReference type="GO" id="GO:0019212">
    <property type="term" value="F:phosphatase inhibitor activity"/>
    <property type="evidence" value="ECO:0007669"/>
    <property type="project" value="TreeGrafter"/>
</dbReference>
<gene>
    <name evidence="1" type="ORF">GUJ93_ZPchr0010g10984</name>
</gene>
<dbReference type="GO" id="GO:0003682">
    <property type="term" value="F:chromatin binding"/>
    <property type="evidence" value="ECO:0007669"/>
    <property type="project" value="TreeGrafter"/>
</dbReference>
<accession>A0A8J6BF39</accession>
<dbReference type="GO" id="GO:0000122">
    <property type="term" value="P:negative regulation of transcription by RNA polymerase II"/>
    <property type="evidence" value="ECO:0007669"/>
    <property type="project" value="TreeGrafter"/>
</dbReference>
<protein>
    <submittedName>
        <fullName evidence="1">Uncharacterized protein</fullName>
    </submittedName>
</protein>
<dbReference type="Proteomes" id="UP000729402">
    <property type="component" value="Unassembled WGS sequence"/>
</dbReference>
<name>A0A8J6BF39_ZIZPA</name>
<dbReference type="OrthoDB" id="21413at2759"/>
<keyword evidence="2" id="KW-1185">Reference proteome</keyword>
<reference evidence="1" key="1">
    <citation type="journal article" date="2021" name="bioRxiv">
        <title>Whole Genome Assembly and Annotation of Northern Wild Rice, Zizania palustris L., Supports a Whole Genome Duplication in the Zizania Genus.</title>
        <authorList>
            <person name="Haas M."/>
            <person name="Kono T."/>
            <person name="Macchietto M."/>
            <person name="Millas R."/>
            <person name="McGilp L."/>
            <person name="Shao M."/>
            <person name="Duquette J."/>
            <person name="Hirsch C.N."/>
            <person name="Kimball J."/>
        </authorList>
    </citation>
    <scope>NUCLEOTIDE SEQUENCE</scope>
    <source>
        <tissue evidence="1">Fresh leaf tissue</tissue>
    </source>
</reference>
<organism evidence="1 2">
    <name type="scientific">Zizania palustris</name>
    <name type="common">Northern wild rice</name>
    <dbReference type="NCBI Taxonomy" id="103762"/>
    <lineage>
        <taxon>Eukaryota</taxon>
        <taxon>Viridiplantae</taxon>
        <taxon>Streptophyta</taxon>
        <taxon>Embryophyta</taxon>
        <taxon>Tracheophyta</taxon>
        <taxon>Spermatophyta</taxon>
        <taxon>Magnoliopsida</taxon>
        <taxon>Liliopsida</taxon>
        <taxon>Poales</taxon>
        <taxon>Poaceae</taxon>
        <taxon>BOP clade</taxon>
        <taxon>Oryzoideae</taxon>
        <taxon>Oryzeae</taxon>
        <taxon>Zizaniinae</taxon>
        <taxon>Zizania</taxon>
    </lineage>
</organism>
<proteinExistence type="predicted"/>
<sequence>MATTRKGMVTPLGAVFSPEEMRRAVARVVEAAARRRAELARLKGFATNNAVLVSLVLLGEGYYTERSAKQTTEILCRRGIKLETQLKR</sequence>
<evidence type="ECO:0000313" key="2">
    <source>
        <dbReference type="Proteomes" id="UP000729402"/>
    </source>
</evidence>
<reference evidence="1" key="2">
    <citation type="submission" date="2021-02" db="EMBL/GenBank/DDBJ databases">
        <authorList>
            <person name="Kimball J.A."/>
            <person name="Haas M.W."/>
            <person name="Macchietto M."/>
            <person name="Kono T."/>
            <person name="Duquette J."/>
            <person name="Shao M."/>
        </authorList>
    </citation>
    <scope>NUCLEOTIDE SEQUENCE</scope>
    <source>
        <tissue evidence="1">Fresh leaf tissue</tissue>
    </source>
</reference>
<dbReference type="AlphaFoldDB" id="A0A8J6BF39"/>
<dbReference type="InterPro" id="IPR052255">
    <property type="entry name" value="RNA_pol_II_subunit5-mediator"/>
</dbReference>
<dbReference type="PANTHER" id="PTHR15111:SF0">
    <property type="entry name" value="UNCONVENTIONAL PREFOLDIN RPB5 INTERACTOR 1"/>
    <property type="match status" value="1"/>
</dbReference>
<comment type="caution">
    <text evidence="1">The sequence shown here is derived from an EMBL/GenBank/DDBJ whole genome shotgun (WGS) entry which is preliminary data.</text>
</comment>
<dbReference type="PANTHER" id="PTHR15111">
    <property type="entry name" value="RNA POLYMERASE II SUBUNIT 5-MEDIATING PROTEIN NNX3"/>
    <property type="match status" value="1"/>
</dbReference>